<dbReference type="InterPro" id="IPR013766">
    <property type="entry name" value="Thioredoxin_domain"/>
</dbReference>
<gene>
    <name evidence="3" type="ORF">GXW71_28460</name>
</gene>
<keyword evidence="4" id="KW-1185">Reference proteome</keyword>
<comment type="caution">
    <text evidence="3">The sequence shown here is derived from an EMBL/GenBank/DDBJ whole genome shotgun (WGS) entry which is preliminary data.</text>
</comment>
<dbReference type="PROSITE" id="PS51352">
    <property type="entry name" value="THIOREDOXIN_2"/>
    <property type="match status" value="1"/>
</dbReference>
<feature type="signal peptide" evidence="1">
    <location>
        <begin position="1"/>
        <end position="21"/>
    </location>
</feature>
<dbReference type="PANTHER" id="PTHR35272">
    <property type="entry name" value="THIOL:DISULFIDE INTERCHANGE PROTEIN DSBC-RELATED"/>
    <property type="match status" value="1"/>
</dbReference>
<feature type="chain" id="PRO_5046778551" evidence="1">
    <location>
        <begin position="22"/>
        <end position="246"/>
    </location>
</feature>
<feature type="domain" description="Thioredoxin" evidence="2">
    <location>
        <begin position="60"/>
        <end position="243"/>
    </location>
</feature>
<accession>A0ABS5F6Z7</accession>
<name>A0ABS5F6Z7_9PROT</name>
<evidence type="ECO:0000313" key="4">
    <source>
        <dbReference type="Proteomes" id="UP001196870"/>
    </source>
</evidence>
<protein>
    <submittedName>
        <fullName evidence="3">DsbA family protein</fullName>
    </submittedName>
</protein>
<proteinExistence type="predicted"/>
<dbReference type="CDD" id="cd03023">
    <property type="entry name" value="DsbA_Com1_like"/>
    <property type="match status" value="1"/>
</dbReference>
<dbReference type="Pfam" id="PF01323">
    <property type="entry name" value="DSBA"/>
    <property type="match status" value="1"/>
</dbReference>
<dbReference type="InterPro" id="IPR036249">
    <property type="entry name" value="Thioredoxin-like_sf"/>
</dbReference>
<keyword evidence="1" id="KW-0732">Signal</keyword>
<dbReference type="InterPro" id="IPR001853">
    <property type="entry name" value="DSBA-like_thioredoxin_dom"/>
</dbReference>
<evidence type="ECO:0000313" key="3">
    <source>
        <dbReference type="EMBL" id="MBR0668319.1"/>
    </source>
</evidence>
<dbReference type="Gene3D" id="3.40.30.10">
    <property type="entry name" value="Glutaredoxin"/>
    <property type="match status" value="1"/>
</dbReference>
<dbReference type="PANTHER" id="PTHR35272:SF3">
    <property type="entry name" value="THIOL:DISULFIDE INTERCHANGE PROTEIN DSBC"/>
    <property type="match status" value="1"/>
</dbReference>
<dbReference type="EMBL" id="JAAGBB010000053">
    <property type="protein sequence ID" value="MBR0668319.1"/>
    <property type="molecule type" value="Genomic_DNA"/>
</dbReference>
<sequence length="246" mass="27247">MRMRLFLALGLCLALLMPARAQEAFTPAQRTEVIEIMRRALREDPSILREAFAAVEAQEAEERRTAAARALVEAREQLVADAADPVRGNPRGDITVVEFFDVRCPYCRQLTSVMTELVRRDGNLRLVMKDLPILGPNSVVASRALLAAQRQGKYGELYDALMALRGDVAEAQIRPVAERLGLDWTRLRRDMDDPAIQARLDGNVALARRLGIEGTPALVVGDRLVPGLVPLETLTQMVAEARAARR</sequence>
<dbReference type="InterPro" id="IPR051470">
    <property type="entry name" value="Thiol:disulfide_interchange"/>
</dbReference>
<evidence type="ECO:0000259" key="2">
    <source>
        <dbReference type="PROSITE" id="PS51352"/>
    </source>
</evidence>
<reference evidence="4" key="1">
    <citation type="journal article" date="2021" name="Syst. Appl. Microbiol.">
        <title>Roseomonas hellenica sp. nov., isolated from roots of wild-growing Alkanna tinctoria.</title>
        <authorList>
            <person name="Rat A."/>
            <person name="Naranjo H.D."/>
            <person name="Lebbe L."/>
            <person name="Cnockaert M."/>
            <person name="Krigas N."/>
            <person name="Grigoriadou K."/>
            <person name="Maloupa E."/>
            <person name="Willems A."/>
        </authorList>
    </citation>
    <scope>NUCLEOTIDE SEQUENCE [LARGE SCALE GENOMIC DNA]</scope>
    <source>
        <strain evidence="4">LMG 31523</strain>
    </source>
</reference>
<dbReference type="SUPFAM" id="SSF52833">
    <property type="entry name" value="Thioredoxin-like"/>
    <property type="match status" value="1"/>
</dbReference>
<organism evidence="3 4">
    <name type="scientific">Plastoroseomonas hellenica</name>
    <dbReference type="NCBI Taxonomy" id="2687306"/>
    <lineage>
        <taxon>Bacteria</taxon>
        <taxon>Pseudomonadati</taxon>
        <taxon>Pseudomonadota</taxon>
        <taxon>Alphaproteobacteria</taxon>
        <taxon>Acetobacterales</taxon>
        <taxon>Acetobacteraceae</taxon>
        <taxon>Plastoroseomonas</taxon>
    </lineage>
</organism>
<evidence type="ECO:0000256" key="1">
    <source>
        <dbReference type="SAM" id="SignalP"/>
    </source>
</evidence>
<dbReference type="Proteomes" id="UP001196870">
    <property type="component" value="Unassembled WGS sequence"/>
</dbReference>